<dbReference type="AlphaFoldDB" id="A0A517LKX5"/>
<gene>
    <name evidence="2" type="ORF">FKW77_002026</name>
</gene>
<feature type="compositionally biased region" description="Polar residues" evidence="1">
    <location>
        <begin position="515"/>
        <end position="541"/>
    </location>
</feature>
<feature type="region of interest" description="Disordered" evidence="1">
    <location>
        <begin position="175"/>
        <end position="362"/>
    </location>
</feature>
<protein>
    <recommendedName>
        <fullName evidence="4">Carboxylesterase family protein</fullName>
    </recommendedName>
</protein>
<feature type="compositionally biased region" description="Basic residues" evidence="1">
    <location>
        <begin position="56"/>
        <end position="75"/>
    </location>
</feature>
<proteinExistence type="predicted"/>
<feature type="compositionally biased region" description="Basic and acidic residues" evidence="1">
    <location>
        <begin position="84"/>
        <end position="104"/>
    </location>
</feature>
<feature type="compositionally biased region" description="Low complexity" evidence="1">
    <location>
        <begin position="502"/>
        <end position="514"/>
    </location>
</feature>
<evidence type="ECO:0000256" key="1">
    <source>
        <dbReference type="SAM" id="MobiDB-lite"/>
    </source>
</evidence>
<feature type="compositionally biased region" description="Basic and acidic residues" evidence="1">
    <location>
        <begin position="28"/>
        <end position="55"/>
    </location>
</feature>
<evidence type="ECO:0000313" key="3">
    <source>
        <dbReference type="Proteomes" id="UP000316270"/>
    </source>
</evidence>
<organism evidence="2 3">
    <name type="scientific">Venturia effusa</name>
    <dbReference type="NCBI Taxonomy" id="50376"/>
    <lineage>
        <taxon>Eukaryota</taxon>
        <taxon>Fungi</taxon>
        <taxon>Dikarya</taxon>
        <taxon>Ascomycota</taxon>
        <taxon>Pezizomycotina</taxon>
        <taxon>Dothideomycetes</taxon>
        <taxon>Pleosporomycetidae</taxon>
        <taxon>Venturiales</taxon>
        <taxon>Venturiaceae</taxon>
        <taxon>Venturia</taxon>
    </lineage>
</organism>
<sequence length="611" mass="65040">MAPATRKTRAAAKPQDEFPSTDLLHNPLHPEHHATQHESDDQDHQVDEPVEDMSRPKSRKGRKNGAKKKAAKKQKTTPETTSDTVHEPEVEASKDTPLLQDEHFNPAAMPVLKSQKEEVTAEAVATEEPVAKEATPALASHPTIEEHVTETPETAPVATVEEAILAVEASNEVAAPIEESSFAPPEVEAESEEQPAGEPSEHPIDALDALEDTFDEVDKIIPGLDLPVGKPKTGKSRSIEDSSPSAPKTTEEKKHTTAAKPPVRAGSVKTKATPKIASITQPSATTRLRAPAASLDGTKSTSALGRSTSTRARPTSMFAPKAATAVAGLESKKSEPAKRRPISVQFPTPPSAPKSSKPLTQATFKLPGEEVAAKLKQAKEERLRRMEAKEAEKKQAKPRPIIRKPANTTSMAPRSRLSTGGAEPIKEKENIQSGGLKRSSTVTGGSTKRTSMISDRTKRTSMIGGAPGASGTIPPPKRSTLAAENDQKALSSSLSMPKQRVTPSTTSPAANTSAKRLSTMASSNSLGSKSRSVSGAASTAVNKGKEVLNRDRKASDVLEREKREKDDAMKKARAAAAERGRQASRDWAEKQKKAKTEAAAARRGSAEVVAV</sequence>
<feature type="region of interest" description="Disordered" evidence="1">
    <location>
        <begin position="378"/>
        <end position="611"/>
    </location>
</feature>
<dbReference type="STRING" id="50376.A0A517LKX5"/>
<feature type="compositionally biased region" description="Basic residues" evidence="1">
    <location>
        <begin position="1"/>
        <end position="10"/>
    </location>
</feature>
<feature type="compositionally biased region" description="Polar residues" evidence="1">
    <location>
        <begin position="406"/>
        <end position="418"/>
    </location>
</feature>
<feature type="region of interest" description="Disordered" evidence="1">
    <location>
        <begin position="1"/>
        <end position="155"/>
    </location>
</feature>
<feature type="compositionally biased region" description="Polar residues" evidence="1">
    <location>
        <begin position="438"/>
        <end position="454"/>
    </location>
</feature>
<feature type="compositionally biased region" description="Low complexity" evidence="1">
    <location>
        <begin position="597"/>
        <end position="611"/>
    </location>
</feature>
<feature type="compositionally biased region" description="Low complexity" evidence="1">
    <location>
        <begin position="121"/>
        <end position="137"/>
    </location>
</feature>
<name>A0A517LKX5_9PEZI</name>
<keyword evidence="3" id="KW-1185">Reference proteome</keyword>
<dbReference type="Proteomes" id="UP000316270">
    <property type="component" value="Chromosome 15"/>
</dbReference>
<evidence type="ECO:0000313" key="2">
    <source>
        <dbReference type="EMBL" id="QDS76293.1"/>
    </source>
</evidence>
<evidence type="ECO:0008006" key="4">
    <source>
        <dbReference type="Google" id="ProtNLM"/>
    </source>
</evidence>
<feature type="compositionally biased region" description="Polar residues" evidence="1">
    <location>
        <begin position="297"/>
        <end position="313"/>
    </location>
</feature>
<accession>A0A517LKX5</accession>
<dbReference type="EMBL" id="CP042199">
    <property type="protein sequence ID" value="QDS76293.1"/>
    <property type="molecule type" value="Genomic_DNA"/>
</dbReference>
<reference evidence="2 3" key="1">
    <citation type="submission" date="2019-07" db="EMBL/GenBank/DDBJ databases">
        <title>Finished genome of Venturia effusa.</title>
        <authorList>
            <person name="Young C.A."/>
            <person name="Cox M.P."/>
            <person name="Ganley A.R.D."/>
            <person name="David W.J."/>
        </authorList>
    </citation>
    <scope>NUCLEOTIDE SEQUENCE [LARGE SCALE GENOMIC DNA]</scope>
    <source>
        <strain evidence="3">albino</strain>
    </source>
</reference>
<feature type="compositionally biased region" description="Basic and acidic residues" evidence="1">
    <location>
        <begin position="378"/>
        <end position="395"/>
    </location>
</feature>
<feature type="compositionally biased region" description="Basic and acidic residues" evidence="1">
    <location>
        <begin position="543"/>
        <end position="596"/>
    </location>
</feature>
<dbReference type="OrthoDB" id="3946796at2759"/>